<accession>A0ACC2W7W0</accession>
<organism evidence="1 2">
    <name type="scientific">Naganishia friedmannii</name>
    <dbReference type="NCBI Taxonomy" id="89922"/>
    <lineage>
        <taxon>Eukaryota</taxon>
        <taxon>Fungi</taxon>
        <taxon>Dikarya</taxon>
        <taxon>Basidiomycota</taxon>
        <taxon>Agaricomycotina</taxon>
        <taxon>Tremellomycetes</taxon>
        <taxon>Filobasidiales</taxon>
        <taxon>Filobasidiaceae</taxon>
        <taxon>Naganishia</taxon>
    </lineage>
</organism>
<sequence length="302" mass="33712">MKSVPASILRQQQRLVQSSIQRRSIQSWSRALNQPVRCNGSPFIVPTWSSKTTLRHFSSPPPKQSAFAQTARSTTTKVCPSCQARLPAAASPCPECKSLVRIPSTVSYYALFGLAEEPLPEQAISVTNEELAQQELRQLEGGGYVLDVRDLRSRYLRRQQGCHPDSYTGQGKIYDLALEQSSFLNKAYSTLADPLSRAQYLLEIYGNPISETDSLDDPALLMDVMEAREELEEASTEEDVEKVKESNGGRIRETMDGLAAAFGANPPDLIRAKMLAIELQYLKNLERAAREWQPGKRVEVIH</sequence>
<proteinExistence type="predicted"/>
<dbReference type="Proteomes" id="UP001227268">
    <property type="component" value="Unassembled WGS sequence"/>
</dbReference>
<name>A0ACC2W7W0_9TREE</name>
<keyword evidence="2" id="KW-1185">Reference proteome</keyword>
<dbReference type="EMBL" id="JASBWT010000002">
    <property type="protein sequence ID" value="KAJ9107390.1"/>
    <property type="molecule type" value="Genomic_DNA"/>
</dbReference>
<reference evidence="1" key="1">
    <citation type="submission" date="2023-04" db="EMBL/GenBank/DDBJ databases">
        <title>Draft Genome sequencing of Naganishia species isolated from polar environments using Oxford Nanopore Technology.</title>
        <authorList>
            <person name="Leo P."/>
            <person name="Venkateswaran K."/>
        </authorList>
    </citation>
    <scope>NUCLEOTIDE SEQUENCE</scope>
    <source>
        <strain evidence="1">MNA-CCFEE 5423</strain>
    </source>
</reference>
<evidence type="ECO:0000313" key="2">
    <source>
        <dbReference type="Proteomes" id="UP001227268"/>
    </source>
</evidence>
<gene>
    <name evidence="1" type="ORF">QFC21_000840</name>
</gene>
<comment type="caution">
    <text evidence="1">The sequence shown here is derived from an EMBL/GenBank/DDBJ whole genome shotgun (WGS) entry which is preliminary data.</text>
</comment>
<evidence type="ECO:0000313" key="1">
    <source>
        <dbReference type="EMBL" id="KAJ9107390.1"/>
    </source>
</evidence>
<protein>
    <submittedName>
        <fullName evidence="1">Uncharacterized protein</fullName>
    </submittedName>
</protein>